<reference evidence="1 2" key="1">
    <citation type="submission" date="2020-12" db="EMBL/GenBank/DDBJ databases">
        <title>FDA dAtabase for Regulatory Grade micrObial Sequences (FDA-ARGOS): Supporting development and validation of Infectious Disease Dx tests.</title>
        <authorList>
            <person name="Nelson B."/>
            <person name="Plummer A."/>
            <person name="Tallon L."/>
            <person name="Sadzewicz L."/>
            <person name="Zhao X."/>
            <person name="Boylan J."/>
            <person name="Ott S."/>
            <person name="Bowen H."/>
            <person name="Vavikolanu K."/>
            <person name="Mehta A."/>
            <person name="Aluvathingal J."/>
            <person name="Nadendla S."/>
            <person name="Myers T."/>
            <person name="Yan Y."/>
            <person name="Sichtig H."/>
        </authorList>
    </citation>
    <scope>NUCLEOTIDE SEQUENCE [LARGE SCALE GENOMIC DNA]</scope>
    <source>
        <strain evidence="1 2">FDAARGOS_899</strain>
    </source>
</reference>
<accession>A0A7U4P4T9</accession>
<evidence type="ECO:0000313" key="2">
    <source>
        <dbReference type="Proteomes" id="UP000594943"/>
    </source>
</evidence>
<organism evidence="1 2">
    <name type="scientific">Burkholderia humptydooensis</name>
    <dbReference type="NCBI Taxonomy" id="430531"/>
    <lineage>
        <taxon>Bacteria</taxon>
        <taxon>Pseudomonadati</taxon>
        <taxon>Pseudomonadota</taxon>
        <taxon>Betaproteobacteria</taxon>
        <taxon>Burkholderiales</taxon>
        <taxon>Burkholderiaceae</taxon>
        <taxon>Burkholderia</taxon>
        <taxon>pseudomallei group</taxon>
    </lineage>
</organism>
<dbReference type="Proteomes" id="UP000594943">
    <property type="component" value="Chromosome 1"/>
</dbReference>
<proteinExistence type="predicted"/>
<protein>
    <submittedName>
        <fullName evidence="1">Uncharacterized protein</fullName>
    </submittedName>
</protein>
<dbReference type="EMBL" id="CP065686">
    <property type="protein sequence ID" value="QPS45111.1"/>
    <property type="molecule type" value="Genomic_DNA"/>
</dbReference>
<dbReference type="KEGG" id="bhg:I6G56_08670"/>
<sequence length="133" mass="15388">MTISNQEDVLDIRDVIARVEELRESRDEYDEQHGAGSWAKIDDGEPDELATLEVLLDDLAGYGGDEQWEGRWYPVTLVRDSYFEDYARELVEDIGDLPKGLPAYIEVDWAATARNIRADYSSVEFDDVTFWYR</sequence>
<accession>A0A7T2U3N2</accession>
<evidence type="ECO:0000313" key="1">
    <source>
        <dbReference type="EMBL" id="QPS45111.1"/>
    </source>
</evidence>
<gene>
    <name evidence="1" type="ORF">I6G56_08670</name>
</gene>
<dbReference type="RefSeq" id="WP_009916631.1">
    <property type="nucleotide sequence ID" value="NZ_CP013380.1"/>
</dbReference>
<dbReference type="AlphaFoldDB" id="A0A7U4P4T9"/>
<name>A0A7U4P4T9_9BURK</name>